<dbReference type="InterPro" id="IPR000674">
    <property type="entry name" value="Ald_Oxase/Xan_DH_a/b"/>
</dbReference>
<dbReference type="Gene3D" id="3.30.365.10">
    <property type="entry name" value="Aldehyde oxidase/xanthine dehydrogenase, molybdopterin binding domain"/>
    <property type="match status" value="4"/>
</dbReference>
<dbReference type="Pfam" id="PF02738">
    <property type="entry name" value="MoCoBD_1"/>
    <property type="match status" value="1"/>
</dbReference>
<feature type="domain" description="Aldehyde oxidase/xanthine dehydrogenase a/b hammerhead" evidence="1">
    <location>
        <begin position="22"/>
        <end position="125"/>
    </location>
</feature>
<dbReference type="PANTHER" id="PTHR11908">
    <property type="entry name" value="XANTHINE DEHYDROGENASE"/>
    <property type="match status" value="1"/>
</dbReference>
<evidence type="ECO:0000313" key="3">
    <source>
        <dbReference type="Proteomes" id="UP000425960"/>
    </source>
</evidence>
<dbReference type="SMART" id="SM01008">
    <property type="entry name" value="Ald_Xan_dh_C"/>
    <property type="match status" value="1"/>
</dbReference>
<dbReference type="EMBL" id="AP021876">
    <property type="protein sequence ID" value="BBO82068.1"/>
    <property type="molecule type" value="Genomic_DNA"/>
</dbReference>
<dbReference type="SUPFAM" id="SSF56003">
    <property type="entry name" value="Molybdenum cofactor-binding domain"/>
    <property type="match status" value="1"/>
</dbReference>
<dbReference type="InterPro" id="IPR008274">
    <property type="entry name" value="AldOxase/xan_DH_MoCoBD1"/>
</dbReference>
<sequence>MARRYRHIGKGTKRLDAEDIVTGKAQYVDDLKIPDMLYGRVLRSPYPHANIKRIDTSRAEKLPGVAAVLTHENGPDWRMGSPKHGRILDSRVRFAGDAVALIAAKTIEIAEEAMDLIDVEYEQLPAVYDVEEALKPDAPQLYDDFPGNFTPRDKFLFFGPDSLQEIVMGDTEKGFKEADVVAEGTCSFENFPNALPPEPPSVIIKWEDPDQVTVWSAEQGAYMPKTLLTATMGFPDVRAINPQVGGSYGTKYSIIPQVYAAALAKAVGHGTPVKIVLTKEEHLMAYQVRIGSRMHAKVGIKKDGTVTALDCKWLVDSGYYSFVGPAQVAVGLGEAMVTLRCANWNMQPYVVYTNRNASGSARGFGGQELKSALLPIVTLAMEKADLDPVDFYKKNFAKPGDGYYWRDGKWWVCRGNDYSKAMEKGAEAFGWKDKWKGWGKPTAVNGMKRIGVGCGVHGNADVGEDRSEAYIRIHPHGTAVVHVCVAEIGGGQRSSLRKMAAEILNLPLDNVYMTPCDSLVNPFDFGLAGSRGTYTLGNAVTKAAEDAKQQLFRMAAPVLDAEPEDLDTEDGKIYSKKKPEKKIWWSTVMGRDSTITGMGAHEPDFSIPNFFMTFVEVQVDVETGSAELLRVVGATDVGQIIDPLALAGQLYGALGSAGMDTALFEETIVDKTTGRILNGNMIDYKWRTSLELPEFQQVILETPLPTHTFKAIGVGEITPSPGAAAILMAIYNAIGKRITEYPATPDKILKALGKIRGGEAK</sequence>
<dbReference type="InterPro" id="IPR037165">
    <property type="entry name" value="AldOxase/xan_DH_Mopterin-bd_sf"/>
</dbReference>
<dbReference type="GO" id="GO:0005506">
    <property type="term" value="F:iron ion binding"/>
    <property type="evidence" value="ECO:0007669"/>
    <property type="project" value="InterPro"/>
</dbReference>
<evidence type="ECO:0000313" key="2">
    <source>
        <dbReference type="EMBL" id="BBO82068.1"/>
    </source>
</evidence>
<name>A0A5K7ZIL5_9BACT</name>
<dbReference type="GO" id="GO:0016491">
    <property type="term" value="F:oxidoreductase activity"/>
    <property type="evidence" value="ECO:0007669"/>
    <property type="project" value="InterPro"/>
</dbReference>
<dbReference type="SUPFAM" id="SSF54665">
    <property type="entry name" value="CO dehydrogenase molybdoprotein N-domain-like"/>
    <property type="match status" value="1"/>
</dbReference>
<proteinExistence type="predicted"/>
<dbReference type="Proteomes" id="UP000425960">
    <property type="component" value="Chromosome"/>
</dbReference>
<dbReference type="Pfam" id="PF01315">
    <property type="entry name" value="Ald_Xan_dh_C"/>
    <property type="match status" value="1"/>
</dbReference>
<dbReference type="AlphaFoldDB" id="A0A5K7ZIL5"/>
<organism evidence="2 3">
    <name type="scientific">Desulfosarcina ovata subsp. sediminis</name>
    <dbReference type="NCBI Taxonomy" id="885957"/>
    <lineage>
        <taxon>Bacteria</taxon>
        <taxon>Pseudomonadati</taxon>
        <taxon>Thermodesulfobacteriota</taxon>
        <taxon>Desulfobacteria</taxon>
        <taxon>Desulfobacterales</taxon>
        <taxon>Desulfosarcinaceae</taxon>
        <taxon>Desulfosarcina</taxon>
    </lineage>
</organism>
<dbReference type="InterPro" id="IPR046867">
    <property type="entry name" value="AldOxase/xan_DH_MoCoBD2"/>
</dbReference>
<protein>
    <submittedName>
        <fullName evidence="2">Xanthine dehydrogenase molybdenum-binding subunit XdhA</fullName>
    </submittedName>
</protein>
<evidence type="ECO:0000259" key="1">
    <source>
        <dbReference type="SMART" id="SM01008"/>
    </source>
</evidence>
<dbReference type="RefSeq" id="WP_155322615.1">
    <property type="nucleotide sequence ID" value="NZ_AP021876.1"/>
</dbReference>
<dbReference type="KEGG" id="dov:DSCO28_26340"/>
<accession>A0A5K7ZIL5</accession>
<dbReference type="Pfam" id="PF20256">
    <property type="entry name" value="MoCoBD_2"/>
    <property type="match status" value="1"/>
</dbReference>
<dbReference type="InterPro" id="IPR036856">
    <property type="entry name" value="Ald_Oxase/Xan_DH_a/b_sf"/>
</dbReference>
<reference evidence="2 3" key="1">
    <citation type="submission" date="2019-11" db="EMBL/GenBank/DDBJ databases">
        <title>Comparative genomics of hydrocarbon-degrading Desulfosarcina strains.</title>
        <authorList>
            <person name="Watanabe M."/>
            <person name="Kojima H."/>
            <person name="Fukui M."/>
        </authorList>
    </citation>
    <scope>NUCLEOTIDE SEQUENCE [LARGE SCALE GENOMIC DNA]</scope>
    <source>
        <strain evidence="2 3">28bB2T</strain>
    </source>
</reference>
<dbReference type="PANTHER" id="PTHR11908:SF157">
    <property type="entry name" value="XANTHINE DEHYDROGENASE SUBUNIT D-RELATED"/>
    <property type="match status" value="1"/>
</dbReference>
<dbReference type="Gene3D" id="3.90.1170.50">
    <property type="entry name" value="Aldehyde oxidase/xanthine dehydrogenase, a/b hammerhead"/>
    <property type="match status" value="1"/>
</dbReference>
<gene>
    <name evidence="2" type="ORF">DSCO28_26340</name>
</gene>
<dbReference type="InterPro" id="IPR016208">
    <property type="entry name" value="Ald_Oxase/xanthine_DH-like"/>
</dbReference>